<dbReference type="OrthoDB" id="2129491at2759"/>
<dbReference type="STRING" id="1314790.A0A1Y1Y5J4"/>
<evidence type="ECO:0000313" key="2">
    <source>
        <dbReference type="EMBL" id="ORX93248.1"/>
    </source>
</evidence>
<dbReference type="PANTHER" id="PTHR43377">
    <property type="entry name" value="BILIVERDIN REDUCTASE A"/>
    <property type="match status" value="1"/>
</dbReference>
<protein>
    <recommendedName>
        <fullName evidence="1">Gfo/Idh/MocA-like oxidoreductase N-terminal domain-containing protein</fullName>
    </recommendedName>
</protein>
<dbReference type="Pfam" id="PF01408">
    <property type="entry name" value="GFO_IDH_MocA"/>
    <property type="match status" value="1"/>
</dbReference>
<feature type="domain" description="Gfo/Idh/MocA-like oxidoreductase N-terminal" evidence="1">
    <location>
        <begin position="3"/>
        <end position="99"/>
    </location>
</feature>
<dbReference type="AlphaFoldDB" id="A0A1Y1Y5J4"/>
<dbReference type="InterPro" id="IPR036291">
    <property type="entry name" value="NAD(P)-bd_dom_sf"/>
</dbReference>
<reference evidence="2 3" key="1">
    <citation type="submission" date="2016-07" db="EMBL/GenBank/DDBJ databases">
        <title>Pervasive Adenine N6-methylation of Active Genes in Fungi.</title>
        <authorList>
            <consortium name="DOE Joint Genome Institute"/>
            <person name="Mondo S.J."/>
            <person name="Dannebaum R.O."/>
            <person name="Kuo R.C."/>
            <person name="Labutti K."/>
            <person name="Haridas S."/>
            <person name="Kuo A."/>
            <person name="Salamov A."/>
            <person name="Ahrendt S.R."/>
            <person name="Lipzen A."/>
            <person name="Sullivan W."/>
            <person name="Andreopoulos W.B."/>
            <person name="Clum A."/>
            <person name="Lindquist E."/>
            <person name="Daum C."/>
            <person name="Ramamoorthy G.K."/>
            <person name="Gryganskyi A."/>
            <person name="Culley D."/>
            <person name="Magnuson J.K."/>
            <person name="James T.Y."/>
            <person name="O'Malley M.A."/>
            <person name="Stajich J.E."/>
            <person name="Spatafora J.W."/>
            <person name="Visel A."/>
            <person name="Grigoriev I.V."/>
        </authorList>
    </citation>
    <scope>NUCLEOTIDE SEQUENCE [LARGE SCALE GENOMIC DNA]</scope>
    <source>
        <strain evidence="2 3">CBS 931.73</strain>
    </source>
</reference>
<dbReference type="Gene3D" id="3.30.360.10">
    <property type="entry name" value="Dihydrodipicolinate Reductase, domain 2"/>
    <property type="match status" value="1"/>
</dbReference>
<accession>A0A1Y1Y5J4</accession>
<keyword evidence="3" id="KW-1185">Reference proteome</keyword>
<dbReference type="GO" id="GO:0000166">
    <property type="term" value="F:nucleotide binding"/>
    <property type="evidence" value="ECO:0007669"/>
    <property type="project" value="InterPro"/>
</dbReference>
<comment type="caution">
    <text evidence="2">The sequence shown here is derived from an EMBL/GenBank/DDBJ whole genome shotgun (WGS) entry which is preliminary data.</text>
</comment>
<dbReference type="SUPFAM" id="SSF51735">
    <property type="entry name" value="NAD(P)-binding Rossmann-fold domains"/>
    <property type="match status" value="1"/>
</dbReference>
<name>A0A1Y1Y5J4_9FUNG</name>
<evidence type="ECO:0000259" key="1">
    <source>
        <dbReference type="Pfam" id="PF01408"/>
    </source>
</evidence>
<dbReference type="InterPro" id="IPR051450">
    <property type="entry name" value="Gfo/Idh/MocA_Oxidoreductases"/>
</dbReference>
<gene>
    <name evidence="2" type="ORF">K493DRAFT_408479</name>
</gene>
<dbReference type="EMBL" id="MCFE01000242">
    <property type="protein sequence ID" value="ORX93248.1"/>
    <property type="molecule type" value="Genomic_DNA"/>
</dbReference>
<sequence length="380" mass="42434">MKLVALACPTDFRRYNLAQRHAIPPEMTFSDWRELSSKPKLADAVIITSVGDRLRDKHIVVFAEKRYHILLESPVTLSLQTCKRLADSALRNQVIFAMGNTLRYSAYNLTIKRIIDSGTIGEVMNIQHVAPLGAFRLQCADSGIFSRKYRRESSSMLANSLSDVDLVAWFMGRRCRIISSFGCFFSQPSQLDNNSFVPHDSPITRTTTPTTLPNQTEDENGILSLITSDAAQPSAVNSPSEENGHQNINMEFDGDKTCSITLIACPENVLPRRTRIFGNLGELDGDGQIVRVFNFLTRRSEIIRPDVFRGGDVFNERYCGEYGLVRRFVEAIAAGGPLNGSSDADEMLDSYVYVTAAEYANKTESVVNVDDFRSRVFAET</sequence>
<dbReference type="PANTHER" id="PTHR43377:SF2">
    <property type="entry name" value="BINDING ROSSMANN FOLD OXIDOREDUCTASE, PUTATIVE (AFU_ORTHOLOGUE AFUA_4G00560)-RELATED"/>
    <property type="match status" value="1"/>
</dbReference>
<dbReference type="Gene3D" id="3.40.50.720">
    <property type="entry name" value="NAD(P)-binding Rossmann-like Domain"/>
    <property type="match status" value="1"/>
</dbReference>
<evidence type="ECO:0000313" key="3">
    <source>
        <dbReference type="Proteomes" id="UP000193498"/>
    </source>
</evidence>
<organism evidence="2 3">
    <name type="scientific">Basidiobolus meristosporus CBS 931.73</name>
    <dbReference type="NCBI Taxonomy" id="1314790"/>
    <lineage>
        <taxon>Eukaryota</taxon>
        <taxon>Fungi</taxon>
        <taxon>Fungi incertae sedis</taxon>
        <taxon>Zoopagomycota</taxon>
        <taxon>Entomophthoromycotina</taxon>
        <taxon>Basidiobolomycetes</taxon>
        <taxon>Basidiobolales</taxon>
        <taxon>Basidiobolaceae</taxon>
        <taxon>Basidiobolus</taxon>
    </lineage>
</organism>
<dbReference type="Proteomes" id="UP000193498">
    <property type="component" value="Unassembled WGS sequence"/>
</dbReference>
<dbReference type="InterPro" id="IPR000683">
    <property type="entry name" value="Gfo/Idh/MocA-like_OxRdtase_N"/>
</dbReference>
<proteinExistence type="predicted"/>
<dbReference type="SUPFAM" id="SSF55347">
    <property type="entry name" value="Glyceraldehyde-3-phosphate dehydrogenase-like, C-terminal domain"/>
    <property type="match status" value="1"/>
</dbReference>
<dbReference type="InParanoid" id="A0A1Y1Y5J4"/>